<accession>A0A4Y2UPK7</accession>
<dbReference type="Proteomes" id="UP000499080">
    <property type="component" value="Unassembled WGS sequence"/>
</dbReference>
<evidence type="ECO:0000313" key="1">
    <source>
        <dbReference type="EMBL" id="GBO14633.1"/>
    </source>
</evidence>
<reference evidence="1 2" key="1">
    <citation type="journal article" date="2019" name="Sci. Rep.">
        <title>Orb-weaving spider Araneus ventricosus genome elucidates the spidroin gene catalogue.</title>
        <authorList>
            <person name="Kono N."/>
            <person name="Nakamura H."/>
            <person name="Ohtoshi R."/>
            <person name="Moran D.A.P."/>
            <person name="Shinohara A."/>
            <person name="Yoshida Y."/>
            <person name="Fujiwara M."/>
            <person name="Mori M."/>
            <person name="Tomita M."/>
            <person name="Arakawa K."/>
        </authorList>
    </citation>
    <scope>NUCLEOTIDE SEQUENCE [LARGE SCALE GENOMIC DNA]</scope>
</reference>
<protein>
    <submittedName>
        <fullName evidence="1">Uncharacterized protein</fullName>
    </submittedName>
</protein>
<dbReference type="AlphaFoldDB" id="A0A4Y2UPK7"/>
<proteinExistence type="predicted"/>
<dbReference type="EMBL" id="BGPR01038752">
    <property type="protein sequence ID" value="GBO14633.1"/>
    <property type="molecule type" value="Genomic_DNA"/>
</dbReference>
<evidence type="ECO:0000313" key="2">
    <source>
        <dbReference type="Proteomes" id="UP000499080"/>
    </source>
</evidence>
<name>A0A4Y2UPK7_ARAVE</name>
<sequence>MCFTLLTPYIFFLQNPYNCLESHGFLPSQIINGRISDDIDELKDRTNSSNQFSSPFSGQVIAHCICVMCKGVKIAMPWRIIDETSHRSVGKTVSKVSICDVHMWLRSTEA</sequence>
<keyword evidence="2" id="KW-1185">Reference proteome</keyword>
<gene>
    <name evidence="1" type="ORF">AVEN_15906_1</name>
</gene>
<comment type="caution">
    <text evidence="1">The sequence shown here is derived from an EMBL/GenBank/DDBJ whole genome shotgun (WGS) entry which is preliminary data.</text>
</comment>
<organism evidence="1 2">
    <name type="scientific">Araneus ventricosus</name>
    <name type="common">Orbweaver spider</name>
    <name type="synonym">Epeira ventricosa</name>
    <dbReference type="NCBI Taxonomy" id="182803"/>
    <lineage>
        <taxon>Eukaryota</taxon>
        <taxon>Metazoa</taxon>
        <taxon>Ecdysozoa</taxon>
        <taxon>Arthropoda</taxon>
        <taxon>Chelicerata</taxon>
        <taxon>Arachnida</taxon>
        <taxon>Araneae</taxon>
        <taxon>Araneomorphae</taxon>
        <taxon>Entelegynae</taxon>
        <taxon>Araneoidea</taxon>
        <taxon>Araneidae</taxon>
        <taxon>Araneus</taxon>
    </lineage>
</organism>